<accession>A0A9N8HUC1</accession>
<comment type="caution">
    <text evidence="2">The sequence shown here is derived from an EMBL/GenBank/DDBJ whole genome shotgun (WGS) entry which is preliminary data.</text>
</comment>
<feature type="compositionally biased region" description="Acidic residues" evidence="1">
    <location>
        <begin position="151"/>
        <end position="167"/>
    </location>
</feature>
<feature type="compositionally biased region" description="Polar residues" evidence="1">
    <location>
        <begin position="64"/>
        <end position="92"/>
    </location>
</feature>
<evidence type="ECO:0000256" key="1">
    <source>
        <dbReference type="SAM" id="MobiDB-lite"/>
    </source>
</evidence>
<organism evidence="2 3">
    <name type="scientific">Seminavis robusta</name>
    <dbReference type="NCBI Taxonomy" id="568900"/>
    <lineage>
        <taxon>Eukaryota</taxon>
        <taxon>Sar</taxon>
        <taxon>Stramenopiles</taxon>
        <taxon>Ochrophyta</taxon>
        <taxon>Bacillariophyta</taxon>
        <taxon>Bacillariophyceae</taxon>
        <taxon>Bacillariophycidae</taxon>
        <taxon>Naviculales</taxon>
        <taxon>Naviculaceae</taxon>
        <taxon>Seminavis</taxon>
    </lineage>
</organism>
<keyword evidence="3" id="KW-1185">Reference proteome</keyword>
<protein>
    <submittedName>
        <fullName evidence="2">Uncharacterized protein</fullName>
    </submittedName>
</protein>
<feature type="compositionally biased region" description="Basic and acidic residues" evidence="1">
    <location>
        <begin position="101"/>
        <end position="117"/>
    </location>
</feature>
<sequence>MWRSWEPAIIQCPFNANGMYYGFKLSTHGTDVDSKWTLSQVKSKQEMKAKLKSLMIAYEDEQKLLNSSEKSTPAGESSQLEPPNTTPTTGNVASKAKQKKKGTEKETPQPTEEDRARAYAALKTACSSGGTTGSSNQSGKERRRSRQQAEENAESDTDDGADLNEFDDSFRAPMAEIVDSEDSGDEYETQATDATTIEDQESFGKIVQKLIWKFEEVEAGNVPYVETKPLLQGKAAQTTLRAGCSDCWSTPFECFQHLGCNKEFVALLTCTTV</sequence>
<dbReference type="Proteomes" id="UP001153069">
    <property type="component" value="Unassembled WGS sequence"/>
</dbReference>
<evidence type="ECO:0000313" key="3">
    <source>
        <dbReference type="Proteomes" id="UP001153069"/>
    </source>
</evidence>
<evidence type="ECO:0000313" key="2">
    <source>
        <dbReference type="EMBL" id="CAB9527648.1"/>
    </source>
</evidence>
<dbReference type="EMBL" id="CAICTM010002034">
    <property type="protein sequence ID" value="CAB9527648.1"/>
    <property type="molecule type" value="Genomic_DNA"/>
</dbReference>
<name>A0A9N8HUC1_9STRA</name>
<feature type="compositionally biased region" description="Low complexity" evidence="1">
    <location>
        <begin position="127"/>
        <end position="138"/>
    </location>
</feature>
<gene>
    <name evidence="2" type="ORF">SEMRO_2036_G312090.1</name>
</gene>
<reference evidence="2" key="1">
    <citation type="submission" date="2020-06" db="EMBL/GenBank/DDBJ databases">
        <authorList>
            <consortium name="Plant Systems Biology data submission"/>
        </authorList>
    </citation>
    <scope>NUCLEOTIDE SEQUENCE</scope>
    <source>
        <strain evidence="2">D6</strain>
    </source>
</reference>
<feature type="region of interest" description="Disordered" evidence="1">
    <location>
        <begin position="64"/>
        <end position="168"/>
    </location>
</feature>
<dbReference type="AlphaFoldDB" id="A0A9N8HUC1"/>
<proteinExistence type="predicted"/>